<dbReference type="EMBL" id="FNET01000019">
    <property type="protein sequence ID" value="SDM27571.1"/>
    <property type="molecule type" value="Genomic_DNA"/>
</dbReference>
<evidence type="ECO:0000313" key="2">
    <source>
        <dbReference type="Proteomes" id="UP000199682"/>
    </source>
</evidence>
<organism evidence="1 2">
    <name type="scientific">Lentzea albidocapillata subsp. violacea</name>
    <dbReference type="NCBI Taxonomy" id="128104"/>
    <lineage>
        <taxon>Bacteria</taxon>
        <taxon>Bacillati</taxon>
        <taxon>Actinomycetota</taxon>
        <taxon>Actinomycetes</taxon>
        <taxon>Pseudonocardiales</taxon>
        <taxon>Pseudonocardiaceae</taxon>
        <taxon>Lentzea</taxon>
    </lineage>
</organism>
<sequence length="270" mass="29169">MARTFDDNGIPADGLLPVWWGRDTDLTISAVQALDPWLKDGVNRVWREGFLPQPVVRFTGERDSDGRLRDGYLTSFVNLSCVQRISGTHHHAQLIDIWISALSAIGIHAGRLTISGDLTVWHRGPVSGITLFFSCDGNVFADAVLLWHTARPEYLATDIGSGAERLAWILSKVSWAETVFGPTAALWGVDLVDAVRTATLLVMAGIRPGATGPGSALRRVLRPVPATMAAAGLGRIVRAQRTYWTAIGMTGPGWPAIATALEDEVLSAEH</sequence>
<protein>
    <submittedName>
        <fullName evidence="1">Uncharacterized protein</fullName>
    </submittedName>
</protein>
<accession>A0A1G9RWG1</accession>
<dbReference type="AlphaFoldDB" id="A0A1G9RWG1"/>
<proteinExistence type="predicted"/>
<reference evidence="2" key="1">
    <citation type="submission" date="2016-10" db="EMBL/GenBank/DDBJ databases">
        <authorList>
            <person name="Varghese N."/>
            <person name="Submissions S."/>
        </authorList>
    </citation>
    <scope>NUCLEOTIDE SEQUENCE [LARGE SCALE GENOMIC DNA]</scope>
    <source>
        <strain evidence="2">DSM 44796</strain>
    </source>
</reference>
<evidence type="ECO:0000313" key="1">
    <source>
        <dbReference type="EMBL" id="SDM27571.1"/>
    </source>
</evidence>
<name>A0A1G9RWG1_9PSEU</name>
<gene>
    <name evidence="1" type="ORF">SAMN04488074_11943</name>
</gene>
<dbReference type="Proteomes" id="UP000199682">
    <property type="component" value="Unassembled WGS sequence"/>
</dbReference>